<feature type="region of interest" description="Disordered" evidence="1">
    <location>
        <begin position="205"/>
        <end position="266"/>
    </location>
</feature>
<evidence type="ECO:0008006" key="6">
    <source>
        <dbReference type="Google" id="ProtNLM"/>
    </source>
</evidence>
<comment type="caution">
    <text evidence="4">The sequence shown here is derived from an EMBL/GenBank/DDBJ whole genome shotgun (WGS) entry which is preliminary data.</text>
</comment>
<name>A0ABR0AXR9_9CRUS</name>
<feature type="region of interest" description="Disordered" evidence="1">
    <location>
        <begin position="141"/>
        <end position="190"/>
    </location>
</feature>
<reference evidence="4 5" key="1">
    <citation type="journal article" date="2023" name="Nucleic Acids Res.">
        <title>The hologenome of Daphnia magna reveals possible DNA methylation and microbiome-mediated evolution of the host genome.</title>
        <authorList>
            <person name="Chaturvedi A."/>
            <person name="Li X."/>
            <person name="Dhandapani V."/>
            <person name="Marshall H."/>
            <person name="Kissane S."/>
            <person name="Cuenca-Cambronero M."/>
            <person name="Asole G."/>
            <person name="Calvet F."/>
            <person name="Ruiz-Romero M."/>
            <person name="Marangio P."/>
            <person name="Guigo R."/>
            <person name="Rago D."/>
            <person name="Mirbahai L."/>
            <person name="Eastwood N."/>
            <person name="Colbourne J.K."/>
            <person name="Zhou J."/>
            <person name="Mallon E."/>
            <person name="Orsini L."/>
        </authorList>
    </citation>
    <scope>NUCLEOTIDE SEQUENCE [LARGE SCALE GENOMIC DNA]</scope>
    <source>
        <strain evidence="4">LRV0_1</strain>
    </source>
</reference>
<dbReference type="EMBL" id="JAOYFB010000039">
    <property type="protein sequence ID" value="KAK4029926.1"/>
    <property type="molecule type" value="Genomic_DNA"/>
</dbReference>
<feature type="compositionally biased region" description="Low complexity" evidence="1">
    <location>
        <begin position="176"/>
        <end position="190"/>
    </location>
</feature>
<feature type="compositionally biased region" description="Low complexity" evidence="1">
    <location>
        <begin position="141"/>
        <end position="150"/>
    </location>
</feature>
<evidence type="ECO:0000259" key="2">
    <source>
        <dbReference type="Pfam" id="PF15353"/>
    </source>
</evidence>
<dbReference type="InterPro" id="IPR026066">
    <property type="entry name" value="Headcase"/>
</dbReference>
<proteinExistence type="predicted"/>
<dbReference type="InterPro" id="IPR054537">
    <property type="entry name" value="HECA_N"/>
</dbReference>
<dbReference type="InterPro" id="IPR031947">
    <property type="entry name" value="Headcase_mid"/>
</dbReference>
<evidence type="ECO:0000256" key="1">
    <source>
        <dbReference type="SAM" id="MobiDB-lite"/>
    </source>
</evidence>
<dbReference type="Proteomes" id="UP001234178">
    <property type="component" value="Unassembled WGS sequence"/>
</dbReference>
<sequence>MPNKSIQNGECCTPAGCLSLVDGGLLAREVDADLSEDGDGDAVKVLCNNENCTTSGLMHRQCFDQWEASILHYLRSCGRARSWSERQRCQNLWTKKGYDLAFKACGCICGRGHLRKDCEWQPAKKPLATETAVVAEQDQLQQQQQQQQKNRQQRGRKTLTKLPVVVGSQAVQTKPSSSSNSSNGSSNNNSAAQLMMNNQIRHRANSLSSTGSTTSSSGSSSPPETAAASSSAAAGNGAPVFVLSNNKNKRTSTNERERRGSGNSGLFVHRANFSSFNALPRHKLNSYHIKMEDEGSYGNDDIRCFILSNLATAKMSKTFCVVCQNAMQIYDRYPLIDGTFFLAPKQYSKACIPVTSEGRQQYLSAVCMSCLEGWTCTLRCRSCRTPWNGGSFILGTLYSYDVFAGTPCCPERLRCNQCSGLVVQPEQRYQNFSQYSRDLSCPHCASHDHHFVKPLPGVFQLFRSSGREQHAITTPPTI</sequence>
<evidence type="ECO:0000259" key="3">
    <source>
        <dbReference type="Pfam" id="PF16002"/>
    </source>
</evidence>
<dbReference type="PANTHER" id="PTHR13425:SF3">
    <property type="entry name" value="HEADCASE PROTEIN HOMOLOG"/>
    <property type="match status" value="1"/>
</dbReference>
<dbReference type="Pfam" id="PF15353">
    <property type="entry name" value="HECA_N"/>
    <property type="match status" value="1"/>
</dbReference>
<protein>
    <recommendedName>
        <fullName evidence="6">Headcase protein</fullName>
    </recommendedName>
</protein>
<evidence type="ECO:0000313" key="5">
    <source>
        <dbReference type="Proteomes" id="UP001234178"/>
    </source>
</evidence>
<feature type="domain" description="Headcase middle" evidence="3">
    <location>
        <begin position="259"/>
        <end position="455"/>
    </location>
</feature>
<feature type="compositionally biased region" description="Low complexity" evidence="1">
    <location>
        <begin position="205"/>
        <end position="238"/>
    </location>
</feature>
<organism evidence="4 5">
    <name type="scientific">Daphnia magna</name>
    <dbReference type="NCBI Taxonomy" id="35525"/>
    <lineage>
        <taxon>Eukaryota</taxon>
        <taxon>Metazoa</taxon>
        <taxon>Ecdysozoa</taxon>
        <taxon>Arthropoda</taxon>
        <taxon>Crustacea</taxon>
        <taxon>Branchiopoda</taxon>
        <taxon>Diplostraca</taxon>
        <taxon>Cladocera</taxon>
        <taxon>Anomopoda</taxon>
        <taxon>Daphniidae</taxon>
        <taxon>Daphnia</taxon>
    </lineage>
</organism>
<accession>A0ABR0AXR9</accession>
<gene>
    <name evidence="4" type="ORF">OUZ56_022883</name>
</gene>
<evidence type="ECO:0000313" key="4">
    <source>
        <dbReference type="EMBL" id="KAK4029926.1"/>
    </source>
</evidence>
<dbReference type="Pfam" id="PF16002">
    <property type="entry name" value="Headcase"/>
    <property type="match status" value="1"/>
</dbReference>
<feature type="domain" description="Headcase N-terminal" evidence="2">
    <location>
        <begin position="10"/>
        <end position="120"/>
    </location>
</feature>
<dbReference type="PANTHER" id="PTHR13425">
    <property type="entry name" value="HEADCASE PROTEIN"/>
    <property type="match status" value="1"/>
</dbReference>
<keyword evidence="5" id="KW-1185">Reference proteome</keyword>